<reference evidence="2 3" key="1">
    <citation type="journal article" date="2016" name="Mol. Biol. Evol.">
        <title>Comparative Genomics of Early-Diverging Mushroom-Forming Fungi Provides Insights into the Origins of Lignocellulose Decay Capabilities.</title>
        <authorList>
            <person name="Nagy L.G."/>
            <person name="Riley R."/>
            <person name="Tritt A."/>
            <person name="Adam C."/>
            <person name="Daum C."/>
            <person name="Floudas D."/>
            <person name="Sun H."/>
            <person name="Yadav J.S."/>
            <person name="Pangilinan J."/>
            <person name="Larsson K.H."/>
            <person name="Matsuura K."/>
            <person name="Barry K."/>
            <person name="Labutti K."/>
            <person name="Kuo R."/>
            <person name="Ohm R.A."/>
            <person name="Bhattacharya S.S."/>
            <person name="Shirouzu T."/>
            <person name="Yoshinaga Y."/>
            <person name="Martin F.M."/>
            <person name="Grigoriev I.V."/>
            <person name="Hibbett D.S."/>
        </authorList>
    </citation>
    <scope>NUCLEOTIDE SEQUENCE [LARGE SCALE GENOMIC DNA]</scope>
    <source>
        <strain evidence="2 3">HHB10207 ss-3</strain>
    </source>
</reference>
<proteinExistence type="predicted"/>
<protein>
    <recommendedName>
        <fullName evidence="4">Extracellular membrane protein CFEM domain-containing protein</fullName>
    </recommendedName>
</protein>
<evidence type="ECO:0000256" key="1">
    <source>
        <dbReference type="SAM" id="SignalP"/>
    </source>
</evidence>
<evidence type="ECO:0000313" key="2">
    <source>
        <dbReference type="EMBL" id="KZT33421.1"/>
    </source>
</evidence>
<dbReference type="EMBL" id="KV428242">
    <property type="protein sequence ID" value="KZT33421.1"/>
    <property type="molecule type" value="Genomic_DNA"/>
</dbReference>
<dbReference type="Proteomes" id="UP000076798">
    <property type="component" value="Unassembled WGS sequence"/>
</dbReference>
<evidence type="ECO:0000313" key="3">
    <source>
        <dbReference type="Proteomes" id="UP000076798"/>
    </source>
</evidence>
<keyword evidence="3" id="KW-1185">Reference proteome</keyword>
<organism evidence="2 3">
    <name type="scientific">Sistotremastrum suecicum HHB10207 ss-3</name>
    <dbReference type="NCBI Taxonomy" id="1314776"/>
    <lineage>
        <taxon>Eukaryota</taxon>
        <taxon>Fungi</taxon>
        <taxon>Dikarya</taxon>
        <taxon>Basidiomycota</taxon>
        <taxon>Agaricomycotina</taxon>
        <taxon>Agaricomycetes</taxon>
        <taxon>Sistotremastrales</taxon>
        <taxon>Sistotremastraceae</taxon>
        <taxon>Sistotremastrum</taxon>
    </lineage>
</organism>
<dbReference type="AlphaFoldDB" id="A0A165YMZ4"/>
<feature type="chain" id="PRO_5007869470" description="Extracellular membrane protein CFEM domain-containing protein" evidence="1">
    <location>
        <begin position="21"/>
        <end position="63"/>
    </location>
</feature>
<keyword evidence="1" id="KW-0732">Signal</keyword>
<feature type="signal peptide" evidence="1">
    <location>
        <begin position="1"/>
        <end position="20"/>
    </location>
</feature>
<gene>
    <name evidence="2" type="ORF">SISSUDRAFT_1054236</name>
</gene>
<evidence type="ECO:0008006" key="4">
    <source>
        <dbReference type="Google" id="ProtNLM"/>
    </source>
</evidence>
<name>A0A165YMZ4_9AGAM</name>
<sequence>MRTVTFITLTFALYFTLVQSVSISELYRRSDDVVFCICPDIGAQATACTTDQLDMGCFQSDFP</sequence>
<accession>A0A165YMZ4</accession>